<name>A0A0A9GCQ5_ARUDO</name>
<sequence>MKKANFEVNYKEKSGEKRS</sequence>
<reference evidence="1" key="1">
    <citation type="submission" date="2014-09" db="EMBL/GenBank/DDBJ databases">
        <authorList>
            <person name="Magalhaes I.L.F."/>
            <person name="Oliveira U."/>
            <person name="Santos F.R."/>
            <person name="Vidigal T.H.D.A."/>
            <person name="Brescovit A.D."/>
            <person name="Santos A.J."/>
        </authorList>
    </citation>
    <scope>NUCLEOTIDE SEQUENCE</scope>
    <source>
        <tissue evidence="1">Shoot tissue taken approximately 20 cm above the soil surface</tissue>
    </source>
</reference>
<dbReference type="AlphaFoldDB" id="A0A0A9GCQ5"/>
<accession>A0A0A9GCQ5</accession>
<reference evidence="1" key="2">
    <citation type="journal article" date="2015" name="Data Brief">
        <title>Shoot transcriptome of the giant reed, Arundo donax.</title>
        <authorList>
            <person name="Barrero R.A."/>
            <person name="Guerrero F.D."/>
            <person name="Moolhuijzen P."/>
            <person name="Goolsby J.A."/>
            <person name="Tidwell J."/>
            <person name="Bellgard S.E."/>
            <person name="Bellgard M.I."/>
        </authorList>
    </citation>
    <scope>NUCLEOTIDE SEQUENCE</scope>
    <source>
        <tissue evidence="1">Shoot tissue taken approximately 20 cm above the soil surface</tissue>
    </source>
</reference>
<proteinExistence type="predicted"/>
<dbReference type="EMBL" id="GBRH01176687">
    <property type="protein sequence ID" value="JAE21209.1"/>
    <property type="molecule type" value="Transcribed_RNA"/>
</dbReference>
<protein>
    <submittedName>
        <fullName evidence="1">Uncharacterized protein</fullName>
    </submittedName>
</protein>
<evidence type="ECO:0000313" key="1">
    <source>
        <dbReference type="EMBL" id="JAE21209.1"/>
    </source>
</evidence>
<organism evidence="1">
    <name type="scientific">Arundo donax</name>
    <name type="common">Giant reed</name>
    <name type="synonym">Donax arundinaceus</name>
    <dbReference type="NCBI Taxonomy" id="35708"/>
    <lineage>
        <taxon>Eukaryota</taxon>
        <taxon>Viridiplantae</taxon>
        <taxon>Streptophyta</taxon>
        <taxon>Embryophyta</taxon>
        <taxon>Tracheophyta</taxon>
        <taxon>Spermatophyta</taxon>
        <taxon>Magnoliopsida</taxon>
        <taxon>Liliopsida</taxon>
        <taxon>Poales</taxon>
        <taxon>Poaceae</taxon>
        <taxon>PACMAD clade</taxon>
        <taxon>Arundinoideae</taxon>
        <taxon>Arundineae</taxon>
        <taxon>Arundo</taxon>
    </lineage>
</organism>